<feature type="non-terminal residue" evidence="1">
    <location>
        <position position="1"/>
    </location>
</feature>
<organism evidence="1 2">
    <name type="scientific">Pristionchus fissidentatus</name>
    <dbReference type="NCBI Taxonomy" id="1538716"/>
    <lineage>
        <taxon>Eukaryota</taxon>
        <taxon>Metazoa</taxon>
        <taxon>Ecdysozoa</taxon>
        <taxon>Nematoda</taxon>
        <taxon>Chromadorea</taxon>
        <taxon>Rhabditida</taxon>
        <taxon>Rhabditina</taxon>
        <taxon>Diplogasteromorpha</taxon>
        <taxon>Diplogasteroidea</taxon>
        <taxon>Neodiplogasteridae</taxon>
        <taxon>Pristionchus</taxon>
    </lineage>
</organism>
<name>A0AAV5V0L3_9BILA</name>
<dbReference type="AlphaFoldDB" id="A0AAV5V0L3"/>
<comment type="caution">
    <text evidence="1">The sequence shown here is derived from an EMBL/GenBank/DDBJ whole genome shotgun (WGS) entry which is preliminary data.</text>
</comment>
<keyword evidence="2" id="KW-1185">Reference proteome</keyword>
<feature type="non-terminal residue" evidence="1">
    <location>
        <position position="75"/>
    </location>
</feature>
<dbReference type="EMBL" id="BTSY01000001">
    <property type="protein sequence ID" value="GMT11514.1"/>
    <property type="molecule type" value="Genomic_DNA"/>
</dbReference>
<protein>
    <submittedName>
        <fullName evidence="1">Uncharacterized protein</fullName>
    </submittedName>
</protein>
<gene>
    <name evidence="1" type="ORF">PFISCL1PPCAC_2811</name>
</gene>
<evidence type="ECO:0000313" key="2">
    <source>
        <dbReference type="Proteomes" id="UP001432322"/>
    </source>
</evidence>
<evidence type="ECO:0000313" key="1">
    <source>
        <dbReference type="EMBL" id="GMT11514.1"/>
    </source>
</evidence>
<sequence>LKKMSSNVSEVGAAASIPTMIDRSKACEIIDRAGSKMKMMYDRVASYAVADKKEWLSMHTKEVVDYKLQYALREG</sequence>
<accession>A0AAV5V0L3</accession>
<proteinExistence type="predicted"/>
<reference evidence="1" key="1">
    <citation type="submission" date="2023-10" db="EMBL/GenBank/DDBJ databases">
        <title>Genome assembly of Pristionchus species.</title>
        <authorList>
            <person name="Yoshida K."/>
            <person name="Sommer R.J."/>
        </authorList>
    </citation>
    <scope>NUCLEOTIDE SEQUENCE</scope>
    <source>
        <strain evidence="1">RS5133</strain>
    </source>
</reference>
<dbReference type="Proteomes" id="UP001432322">
    <property type="component" value="Unassembled WGS sequence"/>
</dbReference>